<dbReference type="EMBL" id="LXQA010780490">
    <property type="protein sequence ID" value="MCI70674.1"/>
    <property type="molecule type" value="Genomic_DNA"/>
</dbReference>
<dbReference type="Proteomes" id="UP000265520">
    <property type="component" value="Unassembled WGS sequence"/>
</dbReference>
<feature type="non-terminal residue" evidence="2">
    <location>
        <position position="35"/>
    </location>
</feature>
<feature type="region of interest" description="Disordered" evidence="1">
    <location>
        <begin position="1"/>
        <end position="35"/>
    </location>
</feature>
<evidence type="ECO:0000313" key="3">
    <source>
        <dbReference type="Proteomes" id="UP000265520"/>
    </source>
</evidence>
<dbReference type="AlphaFoldDB" id="A0A392UD93"/>
<evidence type="ECO:0000313" key="2">
    <source>
        <dbReference type="EMBL" id="MCI70674.1"/>
    </source>
</evidence>
<sequence length="35" mass="3809">MATLRVSPTPEGQSALVPMHRALPQNKPRVAPKTE</sequence>
<keyword evidence="3" id="KW-1185">Reference proteome</keyword>
<accession>A0A392UD93</accession>
<protein>
    <submittedName>
        <fullName evidence="2">Uncharacterized protein</fullName>
    </submittedName>
</protein>
<reference evidence="2 3" key="1">
    <citation type="journal article" date="2018" name="Front. Plant Sci.">
        <title>Red Clover (Trifolium pratense) and Zigzag Clover (T. medium) - A Picture of Genomic Similarities and Differences.</title>
        <authorList>
            <person name="Dluhosova J."/>
            <person name="Istvanek J."/>
            <person name="Nedelnik J."/>
            <person name="Repkova J."/>
        </authorList>
    </citation>
    <scope>NUCLEOTIDE SEQUENCE [LARGE SCALE GENOMIC DNA]</scope>
    <source>
        <strain evidence="3">cv. 10/8</strain>
        <tissue evidence="2">Leaf</tissue>
    </source>
</reference>
<evidence type="ECO:0000256" key="1">
    <source>
        <dbReference type="SAM" id="MobiDB-lite"/>
    </source>
</evidence>
<organism evidence="2 3">
    <name type="scientific">Trifolium medium</name>
    <dbReference type="NCBI Taxonomy" id="97028"/>
    <lineage>
        <taxon>Eukaryota</taxon>
        <taxon>Viridiplantae</taxon>
        <taxon>Streptophyta</taxon>
        <taxon>Embryophyta</taxon>
        <taxon>Tracheophyta</taxon>
        <taxon>Spermatophyta</taxon>
        <taxon>Magnoliopsida</taxon>
        <taxon>eudicotyledons</taxon>
        <taxon>Gunneridae</taxon>
        <taxon>Pentapetalae</taxon>
        <taxon>rosids</taxon>
        <taxon>fabids</taxon>
        <taxon>Fabales</taxon>
        <taxon>Fabaceae</taxon>
        <taxon>Papilionoideae</taxon>
        <taxon>50 kb inversion clade</taxon>
        <taxon>NPAAA clade</taxon>
        <taxon>Hologalegina</taxon>
        <taxon>IRL clade</taxon>
        <taxon>Trifolieae</taxon>
        <taxon>Trifolium</taxon>
    </lineage>
</organism>
<comment type="caution">
    <text evidence="2">The sequence shown here is derived from an EMBL/GenBank/DDBJ whole genome shotgun (WGS) entry which is preliminary data.</text>
</comment>
<proteinExistence type="predicted"/>
<name>A0A392UD93_9FABA</name>